<protein>
    <submittedName>
        <fullName evidence="1">Uncharacterized protein</fullName>
    </submittedName>
</protein>
<dbReference type="RefSeq" id="WP_024837651.1">
    <property type="nucleotide sequence ID" value="NZ_CP113524.1"/>
</dbReference>
<sequence>MTEQDLLNMFIQERINILIDTFHKNKPDKSEREEERILQAEIFIENLPSKEKELVENYIDSFISLLASENIFLYRHGFLDGVKLMKFIYKQ</sequence>
<evidence type="ECO:0000313" key="1">
    <source>
        <dbReference type="EMBL" id="WAJ24244.1"/>
    </source>
</evidence>
<dbReference type="EMBL" id="CP113524">
    <property type="protein sequence ID" value="WAJ24244.1"/>
    <property type="molecule type" value="Genomic_DNA"/>
</dbReference>
<reference evidence="1" key="1">
    <citation type="submission" date="2022-11" db="EMBL/GenBank/DDBJ databases">
        <title>Lacrimispora xylanolytica sy1, complete genome.</title>
        <authorList>
            <person name="Choi S."/>
        </authorList>
    </citation>
    <scope>NUCLEOTIDE SEQUENCE</scope>
    <source>
        <strain evidence="1">Sy1</strain>
    </source>
</reference>
<dbReference type="Proteomes" id="UP001163115">
    <property type="component" value="Chromosome"/>
</dbReference>
<proteinExistence type="predicted"/>
<evidence type="ECO:0000313" key="2">
    <source>
        <dbReference type="Proteomes" id="UP001163115"/>
    </source>
</evidence>
<gene>
    <name evidence="1" type="ORF">OW255_01610</name>
</gene>
<organism evidence="1 2">
    <name type="scientific">Lacrimispora xylanolytica</name>
    <dbReference type="NCBI Taxonomy" id="29375"/>
    <lineage>
        <taxon>Bacteria</taxon>
        <taxon>Bacillati</taxon>
        <taxon>Bacillota</taxon>
        <taxon>Clostridia</taxon>
        <taxon>Lachnospirales</taxon>
        <taxon>Lachnospiraceae</taxon>
        <taxon>Lacrimispora</taxon>
    </lineage>
</organism>
<keyword evidence="2" id="KW-1185">Reference proteome</keyword>
<name>A0ABY7ACX6_9FIRM</name>
<accession>A0ABY7ACX6</accession>